<protein>
    <submittedName>
        <fullName evidence="3">DUF6292 family protein</fullName>
    </submittedName>
</protein>
<organism evidence="2 4">
    <name type="scientific">Rhodococcus erythropolis</name>
    <name type="common">Arthrobacter picolinophilus</name>
    <dbReference type="NCBI Taxonomy" id="1833"/>
    <lineage>
        <taxon>Bacteria</taxon>
        <taxon>Bacillati</taxon>
        <taxon>Actinomycetota</taxon>
        <taxon>Actinomycetes</taxon>
        <taxon>Mycobacteriales</taxon>
        <taxon>Nocardiaceae</taxon>
        <taxon>Rhodococcus</taxon>
        <taxon>Rhodococcus erythropolis group</taxon>
    </lineage>
</organism>
<dbReference type="GeneID" id="57487916"/>
<evidence type="ECO:0000313" key="3">
    <source>
        <dbReference type="EMBL" id="WGV51576.1"/>
    </source>
</evidence>
<sequence>MHTNGNDWSAHEYVDAVARSVHGETVRWPQGPSMDAVIVLPVHARNHPGKNAVLLWNHDFGWSWGVEEADVRRTISIVDPLGIGRTPDPLRCADRVIELISAEAVCSRMCSEH</sequence>
<dbReference type="EMBL" id="MRBO01000792">
    <property type="protein sequence ID" value="KAB2581761.1"/>
    <property type="molecule type" value="Genomic_DNA"/>
</dbReference>
<gene>
    <name evidence="2" type="ORF">BS297_29175</name>
    <name evidence="3" type="ORF">QIE55_10275</name>
</gene>
<dbReference type="EMBL" id="CP124545">
    <property type="protein sequence ID" value="WGV51576.1"/>
    <property type="molecule type" value="Genomic_DNA"/>
</dbReference>
<dbReference type="Pfam" id="PF19809">
    <property type="entry name" value="DUF6292"/>
    <property type="match status" value="1"/>
</dbReference>
<evidence type="ECO:0000313" key="4">
    <source>
        <dbReference type="Proteomes" id="UP000325576"/>
    </source>
</evidence>
<dbReference type="Proteomes" id="UP000325576">
    <property type="component" value="Unassembled WGS sequence"/>
</dbReference>
<dbReference type="RefSeq" id="WP_020906953.1">
    <property type="nucleotide sequence ID" value="NZ_BHXB01000001.1"/>
</dbReference>
<evidence type="ECO:0000313" key="2">
    <source>
        <dbReference type="EMBL" id="KAB2581761.1"/>
    </source>
</evidence>
<dbReference type="Proteomes" id="UP001230933">
    <property type="component" value="Chromosome"/>
</dbReference>
<reference evidence="2 4" key="1">
    <citation type="journal article" date="2017" name="Poromechanics V (2013)">
        <title>Genomic Characterization of the Arsenic-Tolerant Actinobacterium, &lt;i&gt;Rhodococcus erythropolis&lt;/i&gt; S43.</title>
        <authorList>
            <person name="Retamal-Morales G."/>
            <person name="Mehnert M."/>
            <person name="Schwabe R."/>
            <person name="Tischler D."/>
            <person name="Schloemann M."/>
            <person name="Levican G.J."/>
        </authorList>
    </citation>
    <scope>NUCLEOTIDE SEQUENCE [LARGE SCALE GENOMIC DNA]</scope>
    <source>
        <strain evidence="2 4">S43</strain>
    </source>
</reference>
<dbReference type="AlphaFoldDB" id="A0A0C2VQI5"/>
<proteinExistence type="predicted"/>
<evidence type="ECO:0000259" key="1">
    <source>
        <dbReference type="Pfam" id="PF19809"/>
    </source>
</evidence>
<accession>A0A0C2VQI5</accession>
<dbReference type="KEGG" id="reb:XU06_09610"/>
<reference evidence="3" key="2">
    <citation type="submission" date="2023-08" db="EMBL/GenBank/DDBJ databases">
        <title>Isolation and Characterization of Rhodococcus erythropolis MGMM8.</title>
        <authorList>
            <person name="Diabankana R.G.C."/>
            <person name="Afordoanyi D.M."/>
            <person name="Validov S.Z."/>
        </authorList>
    </citation>
    <scope>NUCLEOTIDE SEQUENCE</scope>
    <source>
        <strain evidence="3">MGMM8</strain>
    </source>
</reference>
<feature type="domain" description="DUF6292" evidence="1">
    <location>
        <begin position="13"/>
        <end position="96"/>
    </location>
</feature>
<dbReference type="InterPro" id="IPR046259">
    <property type="entry name" value="DUF6292"/>
</dbReference>
<name>A0A0C2VQI5_RHOER</name>